<comment type="caution">
    <text evidence="1">The sequence shown here is derived from an EMBL/GenBank/DDBJ whole genome shotgun (WGS) entry which is preliminary data.</text>
</comment>
<gene>
    <name evidence="1" type="ORF">ABEB36_012170</name>
</gene>
<keyword evidence="2" id="KW-1185">Reference proteome</keyword>
<accession>A0ABD1EAC7</accession>
<proteinExistence type="predicted"/>
<name>A0ABD1EAC7_HYPHA</name>
<protein>
    <submittedName>
        <fullName evidence="1">Uncharacterized protein</fullName>
    </submittedName>
</protein>
<dbReference type="EMBL" id="JBDJPC010000009">
    <property type="protein sequence ID" value="KAL1491598.1"/>
    <property type="molecule type" value="Genomic_DNA"/>
</dbReference>
<evidence type="ECO:0000313" key="2">
    <source>
        <dbReference type="Proteomes" id="UP001566132"/>
    </source>
</evidence>
<dbReference type="AlphaFoldDB" id="A0ABD1EAC7"/>
<evidence type="ECO:0000313" key="1">
    <source>
        <dbReference type="EMBL" id="KAL1491598.1"/>
    </source>
</evidence>
<reference evidence="1 2" key="1">
    <citation type="submission" date="2024-05" db="EMBL/GenBank/DDBJ databases">
        <title>Genetic variation in Jamaican populations of the coffee berry borer (Hypothenemus hampei).</title>
        <authorList>
            <person name="Errbii M."/>
            <person name="Myrie A."/>
        </authorList>
    </citation>
    <scope>NUCLEOTIDE SEQUENCE [LARGE SCALE GENOMIC DNA]</scope>
    <source>
        <strain evidence="1">JA-Hopewell-2020-01-JO</strain>
        <tissue evidence="1">Whole body</tissue>
    </source>
</reference>
<dbReference type="Proteomes" id="UP001566132">
    <property type="component" value="Unassembled WGS sequence"/>
</dbReference>
<organism evidence="1 2">
    <name type="scientific">Hypothenemus hampei</name>
    <name type="common">Coffee berry borer</name>
    <dbReference type="NCBI Taxonomy" id="57062"/>
    <lineage>
        <taxon>Eukaryota</taxon>
        <taxon>Metazoa</taxon>
        <taxon>Ecdysozoa</taxon>
        <taxon>Arthropoda</taxon>
        <taxon>Hexapoda</taxon>
        <taxon>Insecta</taxon>
        <taxon>Pterygota</taxon>
        <taxon>Neoptera</taxon>
        <taxon>Endopterygota</taxon>
        <taxon>Coleoptera</taxon>
        <taxon>Polyphaga</taxon>
        <taxon>Cucujiformia</taxon>
        <taxon>Curculionidae</taxon>
        <taxon>Scolytinae</taxon>
        <taxon>Hypothenemus</taxon>
    </lineage>
</organism>
<sequence length="75" mass="8953">MDRRSLDFDSLLDCYENDISASTEEILWSDDETIVAEQEHIWNEGTSEFTIEYFLFKFTKRLLVPALLRFSRLKN</sequence>